<feature type="transmembrane region" description="Helical" evidence="14">
    <location>
        <begin position="52"/>
        <end position="69"/>
    </location>
</feature>
<evidence type="ECO:0000256" key="14">
    <source>
        <dbReference type="SAM" id="Phobius"/>
    </source>
</evidence>
<evidence type="ECO:0000256" key="12">
    <source>
        <dbReference type="ARBA" id="ARBA00031030"/>
    </source>
</evidence>
<dbReference type="STRING" id="1188319.OYT1_02153"/>
<dbReference type="GO" id="GO:0005886">
    <property type="term" value="C:plasma membrane"/>
    <property type="evidence" value="ECO:0007669"/>
    <property type="project" value="UniProtKB-SubCell"/>
</dbReference>
<dbReference type="InterPro" id="IPR004299">
    <property type="entry name" value="MBOAT_fam"/>
</dbReference>
<feature type="transmembrane region" description="Helical" evidence="14">
    <location>
        <begin position="443"/>
        <end position="460"/>
    </location>
</feature>
<evidence type="ECO:0000313" key="15">
    <source>
        <dbReference type="EMBL" id="BBE49593.1"/>
    </source>
</evidence>
<keyword evidence="5 13" id="KW-1003">Cell membrane</keyword>
<dbReference type="InterPro" id="IPR028362">
    <property type="entry name" value="AlgI"/>
</dbReference>
<dbReference type="RefSeq" id="WP_062627261.1">
    <property type="nucleotide sequence ID" value="NZ_AP018738.1"/>
</dbReference>
<accession>A0A2Z6G882</accession>
<evidence type="ECO:0000256" key="11">
    <source>
        <dbReference type="ARBA" id="ARBA00023315"/>
    </source>
</evidence>
<name>A0A2Z6G882_9PROT</name>
<evidence type="ECO:0000313" key="16">
    <source>
        <dbReference type="Proteomes" id="UP000033070"/>
    </source>
</evidence>
<comment type="pathway">
    <text evidence="2">Glycan biosynthesis; alginate biosynthesis.</text>
</comment>
<feature type="transmembrane region" description="Helical" evidence="14">
    <location>
        <begin position="366"/>
        <end position="387"/>
    </location>
</feature>
<evidence type="ECO:0000256" key="2">
    <source>
        <dbReference type="ARBA" id="ARBA00005182"/>
    </source>
</evidence>
<keyword evidence="8" id="KW-0016">Alginate biosynthesis</keyword>
<feature type="transmembrane region" description="Helical" evidence="14">
    <location>
        <begin position="324"/>
        <end position="345"/>
    </location>
</feature>
<dbReference type="Proteomes" id="UP000033070">
    <property type="component" value="Chromosome"/>
</dbReference>
<dbReference type="OrthoDB" id="139172at2"/>
<dbReference type="AlphaFoldDB" id="A0A2Z6G882"/>
<sequence>MLFNSYAFIFLFLPLVLLGFFQIAKISHIWAAGWLATASLCFYGWWSPAYVALLLASILSNYSLGMWIVKASEVKRKRRILVVAISANLLLLAYYKYANFFLDNLGSLVDVPLILGEIILPLGISFFTFTQIAFLVDTYQGKLKEYNLIHYTLFVTYFPHLIAGPVLHHKEMMPQFARPATYRFNYENLAVGISIFIIGLFKKVIIADGLAVYVAPVFDAPAAGVFPTFVEAWGGVFCYTLQLYFDFSGYSDMAIGLSRMFGVTLPLNFDSPYKSVNIIEFWRRWHMTLSRFLRDYLYIPLGGNRHGKLRRHLNLLATMLLGGLWHGAGWTFVVWGGLHGLYLVINHAWHTLRRSFGQDPSQPVSHLSYALSVLLTFLSVVVAWVFFRATDLHSATVLLSAMFGGNGFELPDHWQPKWGALGDWLATHGASFTPQHGLLPGGAINWIWICLLVVWFAPNTQQIMASFKPALEPVATPAHRLLWRPSLSAALLLWGLGFAAIINLNRQSAFLYFQF</sequence>
<feature type="transmembrane region" description="Helical" evidence="14">
    <location>
        <begin position="148"/>
        <end position="169"/>
    </location>
</feature>
<feature type="transmembrane region" description="Helical" evidence="14">
    <location>
        <begin position="481"/>
        <end position="502"/>
    </location>
</feature>
<dbReference type="PANTHER" id="PTHR13285">
    <property type="entry name" value="ACYLTRANSFERASE"/>
    <property type="match status" value="1"/>
</dbReference>
<evidence type="ECO:0000256" key="5">
    <source>
        <dbReference type="ARBA" id="ARBA00022475"/>
    </source>
</evidence>
<dbReference type="InterPro" id="IPR024194">
    <property type="entry name" value="Ac/AlaTfrase_AlgI/DltB"/>
</dbReference>
<keyword evidence="9 14" id="KW-1133">Transmembrane helix</keyword>
<dbReference type="GO" id="GO:0016746">
    <property type="term" value="F:acyltransferase activity"/>
    <property type="evidence" value="ECO:0007669"/>
    <property type="project" value="UniProtKB-KW"/>
</dbReference>
<keyword evidence="11 13" id="KW-0012">Acyltransferase</keyword>
<feature type="transmembrane region" description="Helical" evidence="14">
    <location>
        <begin position="189"/>
        <end position="215"/>
    </location>
</feature>
<comment type="subcellular location">
    <subcellularLocation>
        <location evidence="1">Cell membrane</location>
        <topology evidence="1">Multi-pass membrane protein</topology>
    </subcellularLocation>
</comment>
<feature type="transmembrane region" description="Helical" evidence="14">
    <location>
        <begin position="222"/>
        <end position="245"/>
    </location>
</feature>
<evidence type="ECO:0000256" key="7">
    <source>
        <dbReference type="ARBA" id="ARBA00022692"/>
    </source>
</evidence>
<evidence type="ECO:0000256" key="10">
    <source>
        <dbReference type="ARBA" id="ARBA00023136"/>
    </source>
</evidence>
<gene>
    <name evidence="15" type="ORF">OYT1_ch0016</name>
</gene>
<dbReference type="GO" id="GO:0042121">
    <property type="term" value="P:alginic acid biosynthetic process"/>
    <property type="evidence" value="ECO:0007669"/>
    <property type="project" value="UniProtKB-KW"/>
</dbReference>
<feature type="transmembrane region" description="Helical" evidence="14">
    <location>
        <begin position="81"/>
        <end position="98"/>
    </location>
</feature>
<dbReference type="PANTHER" id="PTHR13285:SF23">
    <property type="entry name" value="TEICHOIC ACID D-ALANYLTRANSFERASE"/>
    <property type="match status" value="1"/>
</dbReference>
<protein>
    <recommendedName>
        <fullName evidence="4">Probable alginate O-acetylase AlgI</fullName>
    </recommendedName>
    <alternativeName>
        <fullName evidence="12">Alginate biosynthesis protein AlgI</fullName>
    </alternativeName>
</protein>
<proteinExistence type="inferred from homology"/>
<keyword evidence="7 14" id="KW-0812">Transmembrane</keyword>
<keyword evidence="6 13" id="KW-0808">Transferase</keyword>
<evidence type="ECO:0000256" key="9">
    <source>
        <dbReference type="ARBA" id="ARBA00022989"/>
    </source>
</evidence>
<keyword evidence="10 13" id="KW-0472">Membrane</keyword>
<dbReference type="EMBL" id="AP018738">
    <property type="protein sequence ID" value="BBE49593.1"/>
    <property type="molecule type" value="Genomic_DNA"/>
</dbReference>
<evidence type="ECO:0000256" key="13">
    <source>
        <dbReference type="PIRNR" id="PIRNR016636"/>
    </source>
</evidence>
<evidence type="ECO:0000256" key="6">
    <source>
        <dbReference type="ARBA" id="ARBA00022679"/>
    </source>
</evidence>
<comment type="similarity">
    <text evidence="3 13">Belongs to the membrane-bound acyltransferase family.</text>
</comment>
<evidence type="ECO:0000256" key="8">
    <source>
        <dbReference type="ARBA" id="ARBA00022841"/>
    </source>
</evidence>
<dbReference type="Pfam" id="PF03062">
    <property type="entry name" value="MBOAT"/>
    <property type="match status" value="1"/>
</dbReference>
<evidence type="ECO:0000256" key="1">
    <source>
        <dbReference type="ARBA" id="ARBA00004651"/>
    </source>
</evidence>
<keyword evidence="16" id="KW-1185">Reference proteome</keyword>
<dbReference type="PIRSF" id="PIRSF016636">
    <property type="entry name" value="AlgI_DltB"/>
    <property type="match status" value="1"/>
</dbReference>
<reference evidence="15 16" key="1">
    <citation type="submission" date="2018-06" db="EMBL/GenBank/DDBJ databases">
        <title>OYT1 Genome Sequencing.</title>
        <authorList>
            <person name="Kato S."/>
            <person name="Itoh T."/>
            <person name="Ohkuma M."/>
        </authorList>
    </citation>
    <scope>NUCLEOTIDE SEQUENCE [LARGE SCALE GENOMIC DNA]</scope>
    <source>
        <strain evidence="15 16">OYT1</strain>
    </source>
</reference>
<dbReference type="KEGG" id="fam:OYT1_ch0016"/>
<evidence type="ECO:0000256" key="3">
    <source>
        <dbReference type="ARBA" id="ARBA00010323"/>
    </source>
</evidence>
<evidence type="ECO:0000256" key="4">
    <source>
        <dbReference type="ARBA" id="ARBA00016084"/>
    </source>
</evidence>
<dbReference type="InterPro" id="IPR051085">
    <property type="entry name" value="MB_O-acyltransferase"/>
</dbReference>
<feature type="transmembrane region" description="Helical" evidence="14">
    <location>
        <begin position="6"/>
        <end position="24"/>
    </location>
</feature>
<dbReference type="PIRSF" id="PIRSF500217">
    <property type="entry name" value="AlgI"/>
    <property type="match status" value="1"/>
</dbReference>
<feature type="transmembrane region" description="Helical" evidence="14">
    <location>
        <begin position="118"/>
        <end position="136"/>
    </location>
</feature>
<organism evidence="15 16">
    <name type="scientific">Ferriphaselus amnicola</name>
    <dbReference type="NCBI Taxonomy" id="1188319"/>
    <lineage>
        <taxon>Bacteria</taxon>
        <taxon>Pseudomonadati</taxon>
        <taxon>Pseudomonadota</taxon>
        <taxon>Betaproteobacteria</taxon>
        <taxon>Nitrosomonadales</taxon>
        <taxon>Gallionellaceae</taxon>
        <taxon>Ferriphaselus</taxon>
    </lineage>
</organism>